<gene>
    <name evidence="2" type="ORF">ECPE_LOCUS12403</name>
</gene>
<organism evidence="4">
    <name type="scientific">Echinostoma caproni</name>
    <dbReference type="NCBI Taxonomy" id="27848"/>
    <lineage>
        <taxon>Eukaryota</taxon>
        <taxon>Metazoa</taxon>
        <taxon>Spiralia</taxon>
        <taxon>Lophotrochozoa</taxon>
        <taxon>Platyhelminthes</taxon>
        <taxon>Trematoda</taxon>
        <taxon>Digenea</taxon>
        <taxon>Plagiorchiida</taxon>
        <taxon>Echinostomata</taxon>
        <taxon>Echinostomatoidea</taxon>
        <taxon>Echinostomatidae</taxon>
        <taxon>Echinostoma</taxon>
    </lineage>
</organism>
<proteinExistence type="predicted"/>
<feature type="compositionally biased region" description="Pro residues" evidence="1">
    <location>
        <begin position="292"/>
        <end position="301"/>
    </location>
</feature>
<evidence type="ECO:0000313" key="4">
    <source>
        <dbReference type="WBParaSite" id="ECPE_0001243701-mRNA-1"/>
    </source>
</evidence>
<keyword evidence="3" id="KW-1185">Reference proteome</keyword>
<feature type="region of interest" description="Disordered" evidence="1">
    <location>
        <begin position="85"/>
        <end position="109"/>
    </location>
</feature>
<feature type="compositionally biased region" description="Basic and acidic residues" evidence="1">
    <location>
        <begin position="302"/>
        <end position="311"/>
    </location>
</feature>
<accession>A0A183AZL6</accession>
<reference evidence="2 3" key="2">
    <citation type="submission" date="2018-11" db="EMBL/GenBank/DDBJ databases">
        <authorList>
            <consortium name="Pathogen Informatics"/>
        </authorList>
    </citation>
    <scope>NUCLEOTIDE SEQUENCE [LARGE SCALE GENOMIC DNA]</scope>
    <source>
        <strain evidence="2 3">Egypt</strain>
    </source>
</reference>
<dbReference type="Proteomes" id="UP000272942">
    <property type="component" value="Unassembled WGS sequence"/>
</dbReference>
<dbReference type="EMBL" id="UZAN01052782">
    <property type="protein sequence ID" value="VDP89675.1"/>
    <property type="molecule type" value="Genomic_DNA"/>
</dbReference>
<dbReference type="OrthoDB" id="6219513at2759"/>
<evidence type="ECO:0000313" key="2">
    <source>
        <dbReference type="EMBL" id="VDP89675.1"/>
    </source>
</evidence>
<feature type="compositionally biased region" description="Low complexity" evidence="1">
    <location>
        <begin position="191"/>
        <end position="202"/>
    </location>
</feature>
<name>A0A183AZL6_9TREM</name>
<feature type="region of interest" description="Disordered" evidence="1">
    <location>
        <begin position="138"/>
        <end position="311"/>
    </location>
</feature>
<reference evidence="4" key="1">
    <citation type="submission" date="2016-06" db="UniProtKB">
        <authorList>
            <consortium name="WormBaseParasite"/>
        </authorList>
    </citation>
    <scope>IDENTIFICATION</scope>
</reference>
<evidence type="ECO:0000256" key="1">
    <source>
        <dbReference type="SAM" id="MobiDB-lite"/>
    </source>
</evidence>
<dbReference type="WBParaSite" id="ECPE_0001243701-mRNA-1">
    <property type="protein sequence ID" value="ECPE_0001243701-mRNA-1"/>
    <property type="gene ID" value="ECPE_0001243701"/>
</dbReference>
<feature type="compositionally biased region" description="Polar residues" evidence="1">
    <location>
        <begin position="267"/>
        <end position="277"/>
    </location>
</feature>
<protein>
    <submittedName>
        <fullName evidence="4">Basic proline-rich protein</fullName>
    </submittedName>
</protein>
<evidence type="ECO:0000313" key="3">
    <source>
        <dbReference type="Proteomes" id="UP000272942"/>
    </source>
</evidence>
<sequence>MEDYESRPTFAELTRTFHNFCKTPGRYLYIQGDEYAINYQAGSYTTNISADPNEIQPLLNRGLPDGSAYGAKSNGSLCRTTLTEVSTGTRPLNSPHRFARAPNQLDYPQPAVGTRPEHFHPSQSMELEDAQGLLPTRTSHATGHGMWPIRGRTTGTVSVPSPTPGPLAHTTSMSSPGDGLKTRRFENLSPAGTGTASSGTASPRHPGRQIAPLASREDSWLTEAPDSPAWHPPAITDPRTISRRSPAMSHPHGSSLPREGFPAGHPLSQTPGSTTPISSQWSKPDDSSSYLLPPPHPAPIRPPEDGYLEPK</sequence>
<dbReference type="AlphaFoldDB" id="A0A183AZL6"/>